<evidence type="ECO:0000256" key="2">
    <source>
        <dbReference type="SAM" id="MobiDB-lite"/>
    </source>
</evidence>
<evidence type="ECO:0000313" key="4">
    <source>
        <dbReference type="EMBL" id="MCM8749731.1"/>
    </source>
</evidence>
<evidence type="ECO:0000256" key="1">
    <source>
        <dbReference type="PROSITE-ProRule" id="PRU00325"/>
    </source>
</evidence>
<dbReference type="RefSeq" id="WP_284057516.1">
    <property type="nucleotide sequence ID" value="NZ_JAMSLR010000008.1"/>
</dbReference>
<dbReference type="InterPro" id="IPR007527">
    <property type="entry name" value="Znf_SWIM"/>
</dbReference>
<dbReference type="Pfam" id="PF04434">
    <property type="entry name" value="SWIM"/>
    <property type="match status" value="1"/>
</dbReference>
<comment type="caution">
    <text evidence="4">The sequence shown here is derived from an EMBL/GenBank/DDBJ whole genome shotgun (WGS) entry which is preliminary data.</text>
</comment>
<sequence length="130" mass="14568">MAMTAKQAKAVAERYAKAVELVEAGKVFPLYGEPDRYVVVNGQGQAYLVDHISGECTCPDSQLRCPKLGIVCKHAMAVELYVERQQATAGERPPQPQAEPEPEAEPARLHRIEVDLMEEEQARRLLEYLF</sequence>
<evidence type="ECO:0000313" key="5">
    <source>
        <dbReference type="Proteomes" id="UP001165306"/>
    </source>
</evidence>
<keyword evidence="1" id="KW-0862">Zinc</keyword>
<dbReference type="EMBL" id="JAMSLR010000008">
    <property type="protein sequence ID" value="MCM8749731.1"/>
    <property type="molecule type" value="Genomic_DNA"/>
</dbReference>
<feature type="domain" description="SWIM-type" evidence="3">
    <location>
        <begin position="47"/>
        <end position="83"/>
    </location>
</feature>
<name>A0AA42BAD4_9BACT</name>
<feature type="region of interest" description="Disordered" evidence="2">
    <location>
        <begin position="85"/>
        <end position="109"/>
    </location>
</feature>
<dbReference type="PROSITE" id="PS50966">
    <property type="entry name" value="ZF_SWIM"/>
    <property type="match status" value="1"/>
</dbReference>
<accession>A0AA42BAD4</accession>
<keyword evidence="1" id="KW-0479">Metal-binding</keyword>
<reference evidence="4" key="1">
    <citation type="submission" date="2022-06" db="EMBL/GenBank/DDBJ databases">
        <title>CFH 74404 Thermomicrobiaceae sp.</title>
        <authorList>
            <person name="Ming H."/>
            <person name="Li W.-J."/>
            <person name="Zhao Z."/>
        </authorList>
    </citation>
    <scope>NUCLEOTIDE SEQUENCE</scope>
    <source>
        <strain evidence="4">CFH 74404</strain>
    </source>
</reference>
<organism evidence="4 5">
    <name type="scientific">Thermalbibacter longus</name>
    <dbReference type="NCBI Taxonomy" id="2951981"/>
    <lineage>
        <taxon>Bacteria</taxon>
        <taxon>Pseudomonadati</taxon>
        <taxon>Thermomicrobiota</taxon>
        <taxon>Thermomicrobia</taxon>
        <taxon>Thermomicrobiales</taxon>
        <taxon>Thermomicrobiaceae</taxon>
        <taxon>Thermalbibacter</taxon>
    </lineage>
</organism>
<dbReference type="Proteomes" id="UP001165306">
    <property type="component" value="Unassembled WGS sequence"/>
</dbReference>
<proteinExistence type="predicted"/>
<evidence type="ECO:0000259" key="3">
    <source>
        <dbReference type="PROSITE" id="PS50966"/>
    </source>
</evidence>
<protein>
    <submittedName>
        <fullName evidence="4">SWIM zinc finger family protein</fullName>
    </submittedName>
</protein>
<gene>
    <name evidence="4" type="ORF">NET02_11265</name>
</gene>
<keyword evidence="1" id="KW-0863">Zinc-finger</keyword>
<keyword evidence="5" id="KW-1185">Reference proteome</keyword>
<dbReference type="GO" id="GO:0008270">
    <property type="term" value="F:zinc ion binding"/>
    <property type="evidence" value="ECO:0007669"/>
    <property type="project" value="UniProtKB-KW"/>
</dbReference>
<dbReference type="AlphaFoldDB" id="A0AA42BAD4"/>